<dbReference type="InParanoid" id="A0A6J1X1R5"/>
<dbReference type="GO" id="GO:0008270">
    <property type="term" value="F:zinc ion binding"/>
    <property type="evidence" value="ECO:0007669"/>
    <property type="project" value="UniProtKB-KW"/>
</dbReference>
<organism evidence="7 8">
    <name type="scientific">Galleria mellonella</name>
    <name type="common">Greater wax moth</name>
    <dbReference type="NCBI Taxonomy" id="7137"/>
    <lineage>
        <taxon>Eukaryota</taxon>
        <taxon>Metazoa</taxon>
        <taxon>Ecdysozoa</taxon>
        <taxon>Arthropoda</taxon>
        <taxon>Hexapoda</taxon>
        <taxon>Insecta</taxon>
        <taxon>Pterygota</taxon>
        <taxon>Neoptera</taxon>
        <taxon>Endopterygota</taxon>
        <taxon>Lepidoptera</taxon>
        <taxon>Glossata</taxon>
        <taxon>Ditrysia</taxon>
        <taxon>Pyraloidea</taxon>
        <taxon>Pyralidae</taxon>
        <taxon>Galleriinae</taxon>
        <taxon>Galleria</taxon>
    </lineage>
</organism>
<reference evidence="8" key="1">
    <citation type="submission" date="2025-08" db="UniProtKB">
        <authorList>
            <consortium name="RefSeq"/>
        </authorList>
    </citation>
    <scope>IDENTIFICATION</scope>
    <source>
        <tissue evidence="8">Whole larvae</tissue>
    </source>
</reference>
<dbReference type="PANTHER" id="PTHR24403:SF105">
    <property type="entry name" value="ZINC FINGER PROTEIN 2-LIKE ISOFORM X1"/>
    <property type="match status" value="1"/>
</dbReference>
<evidence type="ECO:0000313" key="7">
    <source>
        <dbReference type="Proteomes" id="UP001652740"/>
    </source>
</evidence>
<name>A0A6J1X1R5_GALME</name>
<dbReference type="GO" id="GO:0003677">
    <property type="term" value="F:DNA binding"/>
    <property type="evidence" value="ECO:0007669"/>
    <property type="project" value="InterPro"/>
</dbReference>
<accession>A0A6J1X1R5</accession>
<keyword evidence="2" id="KW-0677">Repeat</keyword>
<dbReference type="PROSITE" id="PS50808">
    <property type="entry name" value="ZF_BED"/>
    <property type="match status" value="1"/>
</dbReference>
<dbReference type="RefSeq" id="XP_026759544.2">
    <property type="nucleotide sequence ID" value="XM_026903743.3"/>
</dbReference>
<dbReference type="SMART" id="SM00614">
    <property type="entry name" value="ZnF_BED"/>
    <property type="match status" value="2"/>
</dbReference>
<evidence type="ECO:0000259" key="6">
    <source>
        <dbReference type="PROSITE" id="PS50808"/>
    </source>
</evidence>
<evidence type="ECO:0000256" key="4">
    <source>
        <dbReference type="ARBA" id="ARBA00022833"/>
    </source>
</evidence>
<dbReference type="GeneID" id="113518765"/>
<feature type="domain" description="BED-type" evidence="6">
    <location>
        <begin position="284"/>
        <end position="336"/>
    </location>
</feature>
<evidence type="ECO:0000256" key="3">
    <source>
        <dbReference type="ARBA" id="ARBA00022771"/>
    </source>
</evidence>
<proteinExistence type="predicted"/>
<dbReference type="GO" id="GO:0045944">
    <property type="term" value="P:positive regulation of transcription by RNA polymerase II"/>
    <property type="evidence" value="ECO:0007669"/>
    <property type="project" value="TreeGrafter"/>
</dbReference>
<evidence type="ECO:0000256" key="5">
    <source>
        <dbReference type="PROSITE-ProRule" id="PRU00027"/>
    </source>
</evidence>
<keyword evidence="3 5" id="KW-0863">Zinc-finger</keyword>
<keyword evidence="7" id="KW-1185">Reference proteome</keyword>
<dbReference type="InterPro" id="IPR050688">
    <property type="entry name" value="Zinc_finger/UBP_domain"/>
</dbReference>
<dbReference type="PANTHER" id="PTHR24403">
    <property type="entry name" value="ZINC FINGER PROTEIN"/>
    <property type="match status" value="1"/>
</dbReference>
<dbReference type="SMART" id="SM00355">
    <property type="entry name" value="ZnF_C2H2"/>
    <property type="match status" value="4"/>
</dbReference>
<dbReference type="Pfam" id="PF02892">
    <property type="entry name" value="zf-BED"/>
    <property type="match status" value="1"/>
</dbReference>
<dbReference type="AlphaFoldDB" id="A0A6J1X1R5"/>
<dbReference type="KEGG" id="gmw:113518765"/>
<keyword evidence="1" id="KW-0479">Metal-binding</keyword>
<dbReference type="Proteomes" id="UP001652740">
    <property type="component" value="Unplaced"/>
</dbReference>
<keyword evidence="4" id="KW-0862">Zinc</keyword>
<protein>
    <submittedName>
        <fullName evidence="8">Uncharacterized protein LOC113518765</fullName>
    </submittedName>
</protein>
<evidence type="ECO:0000256" key="2">
    <source>
        <dbReference type="ARBA" id="ARBA00022737"/>
    </source>
</evidence>
<gene>
    <name evidence="8" type="primary">LOC113518765</name>
</gene>
<evidence type="ECO:0000313" key="8">
    <source>
        <dbReference type="RefSeq" id="XP_026759544.2"/>
    </source>
</evidence>
<dbReference type="InterPro" id="IPR003656">
    <property type="entry name" value="Znf_BED"/>
</dbReference>
<dbReference type="InterPro" id="IPR013087">
    <property type="entry name" value="Znf_C2H2_type"/>
</dbReference>
<evidence type="ECO:0000256" key="1">
    <source>
        <dbReference type="ARBA" id="ARBA00022723"/>
    </source>
</evidence>
<dbReference type="GO" id="GO:0005634">
    <property type="term" value="C:nucleus"/>
    <property type="evidence" value="ECO:0007669"/>
    <property type="project" value="TreeGrafter"/>
</dbReference>
<sequence>MNMARHLRVKHPIAYENYKSQTYLTRASNGEGLIKYFKKLANSRYQCNVCSLILIVPTEINNNLKAHMETKHSDIFSAETNNTDLQCDKNLDTLSNSKNYKMRSLCWVRKYCRRINVRRYQCLVCGSVLSLSNGSLANMKRHFKHKHPPIFDEEKNTTTFTIYEVALPTKSEKNLTTSNIVEENICEEDDHTEPVIEDSVDVNTDVNVTGLFTLSNKLETKKDEEPTIQNTNETEQEINTDTNNTTETKTLDEYIELALISESNPDLEQKVKELCEKTVLGKRKNKTCIWNFFKAIDEHRLYACFFCGKIITIFPQSVGNLRRHISLRHKKPYSIILKYEETQDNNPVKLQFKSSEKSLQAETENFEKTYFDVDDENDYKCKICSMVVSCLDSDRTVLFNHIKEEHPDEILSYVETPSTDDSLNIIINDFK</sequence>